<dbReference type="EMBL" id="JACHIN010000009">
    <property type="protein sequence ID" value="MBB5081063.1"/>
    <property type="molecule type" value="Genomic_DNA"/>
</dbReference>
<dbReference type="Proteomes" id="UP000568380">
    <property type="component" value="Unassembled WGS sequence"/>
</dbReference>
<accession>A0A7W8AA70</accession>
<dbReference type="AlphaFoldDB" id="A0A7W8AA70"/>
<evidence type="ECO:0000313" key="2">
    <source>
        <dbReference type="EMBL" id="MBB5081063.1"/>
    </source>
</evidence>
<feature type="coiled-coil region" evidence="1">
    <location>
        <begin position="22"/>
        <end position="52"/>
    </location>
</feature>
<organism evidence="2 3">
    <name type="scientific">Nonomuraea endophytica</name>
    <dbReference type="NCBI Taxonomy" id="714136"/>
    <lineage>
        <taxon>Bacteria</taxon>
        <taxon>Bacillati</taxon>
        <taxon>Actinomycetota</taxon>
        <taxon>Actinomycetes</taxon>
        <taxon>Streptosporangiales</taxon>
        <taxon>Streptosporangiaceae</taxon>
        <taxon>Nonomuraea</taxon>
    </lineage>
</organism>
<name>A0A7W8AA70_9ACTN</name>
<evidence type="ECO:0000256" key="1">
    <source>
        <dbReference type="SAM" id="Coils"/>
    </source>
</evidence>
<evidence type="ECO:0000313" key="3">
    <source>
        <dbReference type="Proteomes" id="UP000568380"/>
    </source>
</evidence>
<comment type="caution">
    <text evidence="2">The sequence shown here is derived from an EMBL/GenBank/DDBJ whole genome shotgun (WGS) entry which is preliminary data.</text>
</comment>
<proteinExistence type="predicted"/>
<sequence length="54" mass="6681">MPHLFQDMVNDRIQTLHREAEEQRLINRIRRVERARKNVQRANDRLRMALTREV</sequence>
<protein>
    <submittedName>
        <fullName evidence="2">Uncharacterized protein</fullName>
    </submittedName>
</protein>
<keyword evidence="1" id="KW-0175">Coiled coil</keyword>
<reference evidence="2 3" key="1">
    <citation type="submission" date="2020-08" db="EMBL/GenBank/DDBJ databases">
        <title>Genomic Encyclopedia of Type Strains, Phase IV (KMG-IV): sequencing the most valuable type-strain genomes for metagenomic binning, comparative biology and taxonomic classification.</title>
        <authorList>
            <person name="Goeker M."/>
        </authorList>
    </citation>
    <scope>NUCLEOTIDE SEQUENCE [LARGE SCALE GENOMIC DNA]</scope>
    <source>
        <strain evidence="2 3">DSM 45385</strain>
    </source>
</reference>
<gene>
    <name evidence="2" type="ORF">HNR40_006552</name>
</gene>
<keyword evidence="3" id="KW-1185">Reference proteome</keyword>